<accession>A0A0J0XMQ3</accession>
<dbReference type="InterPro" id="IPR022703">
    <property type="entry name" value="DUF3533"/>
</dbReference>
<evidence type="ECO:0000256" key="2">
    <source>
        <dbReference type="SAM" id="Phobius"/>
    </source>
</evidence>
<reference evidence="4 5" key="1">
    <citation type="submission" date="2015-03" db="EMBL/GenBank/DDBJ databases">
        <title>Genomics and transcriptomics of the oil-accumulating basidiomycete yeast T. oleaginosus allow insights into substrate utilization and the diverse evolutionary trajectories of mating systems in fungi.</title>
        <authorList>
            <consortium name="DOE Joint Genome Institute"/>
            <person name="Kourist R."/>
            <person name="Kracht O."/>
            <person name="Bracharz F."/>
            <person name="Lipzen A."/>
            <person name="Nolan M."/>
            <person name="Ohm R."/>
            <person name="Grigoriev I."/>
            <person name="Sun S."/>
            <person name="Heitman J."/>
            <person name="Bruck T."/>
            <person name="Nowrousian M."/>
        </authorList>
    </citation>
    <scope>NUCLEOTIDE SEQUENCE [LARGE SCALE GENOMIC DNA]</scope>
    <source>
        <strain evidence="4 5">IBC0246</strain>
    </source>
</reference>
<dbReference type="PANTHER" id="PTHR34814:SF1">
    <property type="entry name" value="NITROSOGUANIDINE RESISTANCE PROTEIN SNG1"/>
    <property type="match status" value="1"/>
</dbReference>
<dbReference type="EMBL" id="KQ087206">
    <property type="protein sequence ID" value="KLT42363.1"/>
    <property type="molecule type" value="Genomic_DNA"/>
</dbReference>
<sequence length="507" mass="55487">MHDVHDEARDKVPDFGIPPSRATSPASPVVRPGLNRTVTSGTRASRLSRISSKLPNPERAAALGPVAPPPPPPHLTKYAYHFFSPEIKFFRALVVKILGMMVVLTTVIMWLAAPFYWGSLWKANHYTDKLTVRVIDRDGGDVGAGVTSFLLSQRKKGGLGYFVTSPSEFPTDAELYHDIVQEGAWGAVVINAGATDNLARARASANASYDGRDAIQLVYAQARNEIATGSYMVPLATAHLSQITAQLGARSVASFLSTADAAALARLADAPGTLAAPLGFRPVNLRPYDQPVAQAITLVGLIYMLIFSFICTMANNGAREIISPYLTNRAYIAYRLISPFVLYFPLSFAFSLINLPFKLSFGANSNFTYAGAFFCFWFLMFLGMASVGLATEVFITLVGPKFVSFTLIPLIIVNVSVAALPYELQPWIYRYGVAMPFNNANHAIRFLIFGTRNELGRNFGILLAWIVVSMVNIALATYFFRRKAVNEHAKQVGEREKDTALPDGRIV</sequence>
<feature type="domain" description="DUF3533" evidence="3">
    <location>
        <begin position="102"/>
        <end position="471"/>
    </location>
</feature>
<feature type="transmembrane region" description="Helical" evidence="2">
    <location>
        <begin position="367"/>
        <end position="390"/>
    </location>
</feature>
<dbReference type="Pfam" id="PF12051">
    <property type="entry name" value="DUF3533"/>
    <property type="match status" value="1"/>
</dbReference>
<evidence type="ECO:0000313" key="4">
    <source>
        <dbReference type="EMBL" id="KLT42363.1"/>
    </source>
</evidence>
<feature type="compositionally biased region" description="Basic and acidic residues" evidence="1">
    <location>
        <begin position="1"/>
        <end position="13"/>
    </location>
</feature>
<dbReference type="RefSeq" id="XP_018278854.1">
    <property type="nucleotide sequence ID" value="XM_018423175.1"/>
</dbReference>
<dbReference type="AlphaFoldDB" id="A0A0J0XMQ3"/>
<feature type="region of interest" description="Disordered" evidence="1">
    <location>
        <begin position="1"/>
        <end position="51"/>
    </location>
</feature>
<feature type="compositionally biased region" description="Polar residues" evidence="1">
    <location>
        <begin position="36"/>
        <end position="51"/>
    </location>
</feature>
<dbReference type="InterPro" id="IPR053001">
    <property type="entry name" value="MNNG_permease-like"/>
</dbReference>
<keyword evidence="2" id="KW-0812">Transmembrane</keyword>
<feature type="transmembrane region" description="Helical" evidence="2">
    <location>
        <begin position="402"/>
        <end position="422"/>
    </location>
</feature>
<evidence type="ECO:0000256" key="1">
    <source>
        <dbReference type="SAM" id="MobiDB-lite"/>
    </source>
</evidence>
<proteinExistence type="predicted"/>
<keyword evidence="2" id="KW-1133">Transmembrane helix</keyword>
<feature type="transmembrane region" description="Helical" evidence="2">
    <location>
        <begin position="459"/>
        <end position="480"/>
    </location>
</feature>
<evidence type="ECO:0000313" key="5">
    <source>
        <dbReference type="Proteomes" id="UP000053611"/>
    </source>
</evidence>
<dbReference type="STRING" id="879819.A0A0J0XMQ3"/>
<feature type="transmembrane region" description="Helical" evidence="2">
    <location>
        <begin position="332"/>
        <end position="355"/>
    </location>
</feature>
<keyword evidence="2" id="KW-0472">Membrane</keyword>
<feature type="transmembrane region" description="Helical" evidence="2">
    <location>
        <begin position="292"/>
        <end position="311"/>
    </location>
</feature>
<dbReference type="PANTHER" id="PTHR34814">
    <property type="entry name" value="NITROSOGUANIDINE RESISTANCE PROTEIN SNG1"/>
    <property type="match status" value="1"/>
</dbReference>
<gene>
    <name evidence="4" type="ORF">CC85DRAFT_285597</name>
</gene>
<dbReference type="GeneID" id="28983778"/>
<evidence type="ECO:0000259" key="3">
    <source>
        <dbReference type="Pfam" id="PF12051"/>
    </source>
</evidence>
<protein>
    <recommendedName>
        <fullName evidence="3">DUF3533 domain-containing protein</fullName>
    </recommendedName>
</protein>
<organism evidence="4 5">
    <name type="scientific">Cutaneotrichosporon oleaginosum</name>
    <dbReference type="NCBI Taxonomy" id="879819"/>
    <lineage>
        <taxon>Eukaryota</taxon>
        <taxon>Fungi</taxon>
        <taxon>Dikarya</taxon>
        <taxon>Basidiomycota</taxon>
        <taxon>Agaricomycotina</taxon>
        <taxon>Tremellomycetes</taxon>
        <taxon>Trichosporonales</taxon>
        <taxon>Trichosporonaceae</taxon>
        <taxon>Cutaneotrichosporon</taxon>
    </lineage>
</organism>
<feature type="transmembrane region" description="Helical" evidence="2">
    <location>
        <begin position="93"/>
        <end position="117"/>
    </location>
</feature>
<name>A0A0J0XMQ3_9TREE</name>
<keyword evidence="5" id="KW-1185">Reference proteome</keyword>
<dbReference type="GO" id="GO:0016020">
    <property type="term" value="C:membrane"/>
    <property type="evidence" value="ECO:0007669"/>
    <property type="project" value="TreeGrafter"/>
</dbReference>
<dbReference type="OrthoDB" id="2140105at2759"/>
<dbReference type="Proteomes" id="UP000053611">
    <property type="component" value="Unassembled WGS sequence"/>
</dbReference>